<keyword evidence="13" id="KW-1185">Reference proteome</keyword>
<reference evidence="12" key="4">
    <citation type="submission" date="2025-08" db="UniProtKB">
        <authorList>
            <consortium name="Ensembl"/>
        </authorList>
    </citation>
    <scope>IDENTIFICATION</scope>
</reference>
<reference evidence="13" key="1">
    <citation type="journal article" date="2006" name="Science">
        <title>Ancient noncoding elements conserved in the human genome.</title>
        <authorList>
            <person name="Venkatesh B."/>
            <person name="Kirkness E.F."/>
            <person name="Loh Y.H."/>
            <person name="Halpern A.L."/>
            <person name="Lee A.P."/>
            <person name="Johnson J."/>
            <person name="Dandona N."/>
            <person name="Viswanathan L.D."/>
            <person name="Tay A."/>
            <person name="Venter J.C."/>
            <person name="Strausberg R.L."/>
            <person name="Brenner S."/>
        </authorList>
    </citation>
    <scope>NUCLEOTIDE SEQUENCE [LARGE SCALE GENOMIC DNA]</scope>
</reference>
<evidence type="ECO:0000313" key="12">
    <source>
        <dbReference type="Ensembl" id="ENSCMIP00000049286.1"/>
    </source>
</evidence>
<dbReference type="GO" id="GO:0005886">
    <property type="term" value="C:plasma membrane"/>
    <property type="evidence" value="ECO:0007669"/>
    <property type="project" value="TreeGrafter"/>
</dbReference>
<comment type="caution">
    <text evidence="8">Lacks conserved residue(s) required for the propagation of feature annotation.</text>
</comment>
<gene>
    <name evidence="12" type="primary">sema3h</name>
</gene>
<keyword evidence="7" id="KW-0393">Immunoglobulin domain</keyword>
<dbReference type="STRING" id="7868.ENSCMIP00000049286"/>
<dbReference type="OrthoDB" id="9988752at2759"/>
<dbReference type="Gene3D" id="3.30.1680.10">
    <property type="entry name" value="ligand-binding face of the semaphorins, domain 2"/>
    <property type="match status" value="1"/>
</dbReference>
<keyword evidence="5" id="KW-1015">Disulfide bond</keyword>
<feature type="domain" description="Ig-like" evidence="10">
    <location>
        <begin position="582"/>
        <end position="669"/>
    </location>
</feature>
<reference evidence="13" key="3">
    <citation type="journal article" date="2014" name="Nature">
        <title>Elephant shark genome provides unique insights into gnathostome evolution.</title>
        <authorList>
            <consortium name="International Elephant Shark Genome Sequencing Consortium"/>
            <person name="Venkatesh B."/>
            <person name="Lee A.P."/>
            <person name="Ravi V."/>
            <person name="Maurya A.K."/>
            <person name="Lian M.M."/>
            <person name="Swann J.B."/>
            <person name="Ohta Y."/>
            <person name="Flajnik M.F."/>
            <person name="Sutoh Y."/>
            <person name="Kasahara M."/>
            <person name="Hoon S."/>
            <person name="Gangu V."/>
            <person name="Roy S.W."/>
            <person name="Irimia M."/>
            <person name="Korzh V."/>
            <person name="Kondrychyn I."/>
            <person name="Lim Z.W."/>
            <person name="Tay B.H."/>
            <person name="Tohari S."/>
            <person name="Kong K.W."/>
            <person name="Ho S."/>
            <person name="Lorente-Galdos B."/>
            <person name="Quilez J."/>
            <person name="Marques-Bonet T."/>
            <person name="Raney B.J."/>
            <person name="Ingham P.W."/>
            <person name="Tay A."/>
            <person name="Hillier L.W."/>
            <person name="Minx P."/>
            <person name="Boehm T."/>
            <person name="Wilson R.K."/>
            <person name="Brenner S."/>
            <person name="Warren W.C."/>
        </authorList>
    </citation>
    <scope>NUCLEOTIDE SEQUENCE [LARGE SCALE GENOMIC DNA]</scope>
</reference>
<evidence type="ECO:0000256" key="7">
    <source>
        <dbReference type="ARBA" id="ARBA00023319"/>
    </source>
</evidence>
<feature type="compositionally biased region" description="Gly residues" evidence="9">
    <location>
        <begin position="769"/>
        <end position="778"/>
    </location>
</feature>
<keyword evidence="6" id="KW-0325">Glycoprotein</keyword>
<dbReference type="InterPro" id="IPR013783">
    <property type="entry name" value="Ig-like_fold"/>
</dbReference>
<dbReference type="GO" id="GO:0045499">
    <property type="term" value="F:chemorepellent activity"/>
    <property type="evidence" value="ECO:0007669"/>
    <property type="project" value="TreeGrafter"/>
</dbReference>
<dbReference type="Proteomes" id="UP000314986">
    <property type="component" value="Unassembled WGS sequence"/>
</dbReference>
<evidence type="ECO:0000313" key="13">
    <source>
        <dbReference type="Proteomes" id="UP000314986"/>
    </source>
</evidence>
<dbReference type="InterPro" id="IPR001627">
    <property type="entry name" value="Semap_dom"/>
</dbReference>
<dbReference type="SUPFAM" id="SSF48726">
    <property type="entry name" value="Immunoglobulin"/>
    <property type="match status" value="1"/>
</dbReference>
<dbReference type="InterPro" id="IPR003599">
    <property type="entry name" value="Ig_sub"/>
</dbReference>
<comment type="subcellular location">
    <subcellularLocation>
        <location evidence="1">Secreted</location>
    </subcellularLocation>
</comment>
<reference evidence="13" key="2">
    <citation type="journal article" date="2007" name="PLoS Biol.">
        <title>Survey sequencing and comparative analysis of the elephant shark (Callorhinchus milii) genome.</title>
        <authorList>
            <person name="Venkatesh B."/>
            <person name="Kirkness E.F."/>
            <person name="Loh Y.H."/>
            <person name="Halpern A.L."/>
            <person name="Lee A.P."/>
            <person name="Johnson J."/>
            <person name="Dandona N."/>
            <person name="Viswanathan L.D."/>
            <person name="Tay A."/>
            <person name="Venter J.C."/>
            <person name="Strausberg R.L."/>
            <person name="Brenner S."/>
        </authorList>
    </citation>
    <scope>NUCLEOTIDE SEQUENCE [LARGE SCALE GENOMIC DNA]</scope>
</reference>
<dbReference type="CDD" id="cd05871">
    <property type="entry name" value="Ig_Sema3"/>
    <property type="match status" value="1"/>
</dbReference>
<dbReference type="PANTHER" id="PTHR11036">
    <property type="entry name" value="SEMAPHORIN"/>
    <property type="match status" value="1"/>
</dbReference>
<dbReference type="Ensembl" id="ENSCMIT00000049965.1">
    <property type="protein sequence ID" value="ENSCMIP00000049286.1"/>
    <property type="gene ID" value="ENSCMIG00000020080.1"/>
</dbReference>
<dbReference type="InterPro" id="IPR027231">
    <property type="entry name" value="Semaphorin"/>
</dbReference>
<dbReference type="SMART" id="SM00423">
    <property type="entry name" value="PSI"/>
    <property type="match status" value="1"/>
</dbReference>
<keyword evidence="3" id="KW-0964">Secreted</keyword>
<evidence type="ECO:0000256" key="8">
    <source>
        <dbReference type="PROSITE-ProRule" id="PRU00352"/>
    </source>
</evidence>
<dbReference type="PROSITE" id="PS51004">
    <property type="entry name" value="SEMA"/>
    <property type="match status" value="1"/>
</dbReference>
<dbReference type="GO" id="GO:0038191">
    <property type="term" value="F:neuropilin binding"/>
    <property type="evidence" value="ECO:0007669"/>
    <property type="project" value="TreeGrafter"/>
</dbReference>
<evidence type="ECO:0000256" key="6">
    <source>
        <dbReference type="ARBA" id="ARBA00023180"/>
    </source>
</evidence>
<sequence>MAWINKDDRLPQRAGGRGLTIGVCRLSTFLQFLLLSVCGERLSGWRSSEPRLKLTYSDLVLNKRIIPLAFNASNLHSMILDEDGRRLYASAKDYILTCNLDNISQGVKKLYWPALSERIEQCKMAGKNLNLDCANFLRVLHFYNQTHLYVCGTGAFHPRCAYIDTSIFSRDEQLVLHQEQTECGKGKCPYDPQQRIASAMIDGELYAGISSDFMSRDVAFFRSLGRRHVIRTEQYDSKWLQDPRFVKVHANAESNNEEDDKVYLFFTERAQEADGGNGKVIYSRVARVCKNDIGGQRSLVNKWSTFLKARLVCSIQSSEGIQTHFDELQDIFVLRGRDEKNPRIFGVFTTSSNILNGSAVCVYQMEDIVMAFKGQFSHKEGPDYKWVPYPGRVPFPRPGTCPSSTYGNYRSTRQYPDEAIFFIRTHPLMHHSVYPINQQPVLVRVGVDYKFTRIVVDRAEAVDGQYDVMFVGTDTGVVLKSIYVSKPNQQVEQIILEELEIFQDKSPITSMNLSRKRHWLYLGSKSGLAQVSFYQCDLYGKGCAECCLARDPYCTWNGKSCSRYVQTTHRRHAREVSRNGDPLTQCFDQGGVTHTGAEEKVVFVIEGNATYLECLPKSRHVTVRWLLESNDGRLQEVTLGDQIIPIEQGLLIRQIDRRDAGVYHCEIEDHGFRWTLVKVQLLVVSANQLGNLYEGDIRAGGPIKERSLPNVTRGVHPWYKDIMALINYPSKMDFYCERVWQRDLKKKRNKLRLNKNHRNAESNGRKRMLGGGGGGGGGRRNKNKDHSKYVRSPRSIQ</sequence>
<feature type="domain" description="Sema" evidence="11">
    <location>
        <begin position="51"/>
        <end position="533"/>
    </location>
</feature>
<dbReference type="Gene3D" id="2.60.40.10">
    <property type="entry name" value="Immunoglobulins"/>
    <property type="match status" value="1"/>
</dbReference>
<dbReference type="RefSeq" id="XP_007888660.1">
    <property type="nucleotide sequence ID" value="XM_007890469.2"/>
</dbReference>
<dbReference type="InterPro" id="IPR036352">
    <property type="entry name" value="Semap_dom_sf"/>
</dbReference>
<accession>A0A4W3KA55</accession>
<dbReference type="FunFam" id="2.60.40.10:FF:000030">
    <property type="entry name" value="Semaphorin 3F like"/>
    <property type="match status" value="1"/>
</dbReference>
<dbReference type="SMART" id="SM00630">
    <property type="entry name" value="Sema"/>
    <property type="match status" value="1"/>
</dbReference>
<evidence type="ECO:0000256" key="4">
    <source>
        <dbReference type="ARBA" id="ARBA00022729"/>
    </source>
</evidence>
<evidence type="ECO:0000259" key="11">
    <source>
        <dbReference type="PROSITE" id="PS51004"/>
    </source>
</evidence>
<dbReference type="InParanoid" id="A0A4W3KA55"/>
<dbReference type="GO" id="GO:0030215">
    <property type="term" value="F:semaphorin receptor binding"/>
    <property type="evidence" value="ECO:0007669"/>
    <property type="project" value="InterPro"/>
</dbReference>
<feature type="compositionally biased region" description="Basic residues" evidence="9">
    <location>
        <begin position="779"/>
        <end position="791"/>
    </location>
</feature>
<comment type="similarity">
    <text evidence="2">Belongs to the semaphorin family.</text>
</comment>
<organism evidence="12 13">
    <name type="scientific">Callorhinchus milii</name>
    <name type="common">Ghost shark</name>
    <dbReference type="NCBI Taxonomy" id="7868"/>
    <lineage>
        <taxon>Eukaryota</taxon>
        <taxon>Metazoa</taxon>
        <taxon>Chordata</taxon>
        <taxon>Craniata</taxon>
        <taxon>Vertebrata</taxon>
        <taxon>Chondrichthyes</taxon>
        <taxon>Holocephali</taxon>
        <taxon>Chimaeriformes</taxon>
        <taxon>Callorhinchidae</taxon>
        <taxon>Callorhinchus</taxon>
    </lineage>
</organism>
<dbReference type="SMART" id="SM00409">
    <property type="entry name" value="IG"/>
    <property type="match status" value="1"/>
</dbReference>
<dbReference type="GeneTree" id="ENSGT00940000166389"/>
<dbReference type="KEGG" id="cmk:103176731"/>
<protein>
    <submittedName>
        <fullName evidence="12">Sema domain, immunoglobulin domain (Ig), short basic domain, secreted, (semaphorin) 3H</fullName>
    </submittedName>
</protein>
<dbReference type="FunFam" id="2.130.10.10:FF:000015">
    <property type="entry name" value="Semaphorin 3B"/>
    <property type="match status" value="1"/>
</dbReference>
<keyword evidence="4" id="KW-0732">Signal</keyword>
<dbReference type="GO" id="GO:0030335">
    <property type="term" value="P:positive regulation of cell migration"/>
    <property type="evidence" value="ECO:0007669"/>
    <property type="project" value="TreeGrafter"/>
</dbReference>
<evidence type="ECO:0000256" key="5">
    <source>
        <dbReference type="ARBA" id="ARBA00023157"/>
    </source>
</evidence>
<evidence type="ECO:0000259" key="10">
    <source>
        <dbReference type="PROSITE" id="PS50835"/>
    </source>
</evidence>
<evidence type="ECO:0000256" key="1">
    <source>
        <dbReference type="ARBA" id="ARBA00004613"/>
    </source>
</evidence>
<evidence type="ECO:0000256" key="3">
    <source>
        <dbReference type="ARBA" id="ARBA00022525"/>
    </source>
</evidence>
<dbReference type="PANTHER" id="PTHR11036:SF21">
    <property type="entry name" value="SEMA DOMAIN, IMMUNOGLOBULIN DOMAIN (IG), SHORT BASIC DOMAIN, SECRETED, (SEMAPHORIN) 3H ISOFORM 2 PRECURSOR"/>
    <property type="match status" value="1"/>
</dbReference>
<name>A0A4W3KA55_CALMI</name>
<dbReference type="OMA" id="MCWLLTA"/>
<dbReference type="GO" id="GO:0071526">
    <property type="term" value="P:semaphorin-plexin signaling pathway"/>
    <property type="evidence" value="ECO:0007669"/>
    <property type="project" value="TreeGrafter"/>
</dbReference>
<proteinExistence type="inferred from homology"/>
<dbReference type="GeneID" id="103176731"/>
<feature type="region of interest" description="Disordered" evidence="9">
    <location>
        <begin position="749"/>
        <end position="797"/>
    </location>
</feature>
<dbReference type="GO" id="GO:0008045">
    <property type="term" value="P:motor neuron axon guidance"/>
    <property type="evidence" value="ECO:0007669"/>
    <property type="project" value="TreeGrafter"/>
</dbReference>
<dbReference type="SUPFAM" id="SSF103575">
    <property type="entry name" value="Plexin repeat"/>
    <property type="match status" value="1"/>
</dbReference>
<dbReference type="GO" id="GO:0005615">
    <property type="term" value="C:extracellular space"/>
    <property type="evidence" value="ECO:0007669"/>
    <property type="project" value="TreeGrafter"/>
</dbReference>
<dbReference type="InterPro" id="IPR016201">
    <property type="entry name" value="PSI"/>
</dbReference>
<evidence type="ECO:0000256" key="2">
    <source>
        <dbReference type="ARBA" id="ARBA00009492"/>
    </source>
</evidence>
<evidence type="ECO:0000256" key="9">
    <source>
        <dbReference type="SAM" id="MobiDB-lite"/>
    </source>
</evidence>
<reference evidence="12" key="5">
    <citation type="submission" date="2025-09" db="UniProtKB">
        <authorList>
            <consortium name="Ensembl"/>
        </authorList>
    </citation>
    <scope>IDENTIFICATION</scope>
</reference>
<dbReference type="InterPro" id="IPR036179">
    <property type="entry name" value="Ig-like_dom_sf"/>
</dbReference>
<dbReference type="InterPro" id="IPR007110">
    <property type="entry name" value="Ig-like_dom"/>
</dbReference>
<dbReference type="AlphaFoldDB" id="A0A4W3KA55"/>
<dbReference type="InterPro" id="IPR015943">
    <property type="entry name" value="WD40/YVTN_repeat-like_dom_sf"/>
</dbReference>
<dbReference type="GO" id="GO:0001755">
    <property type="term" value="P:neural crest cell migration"/>
    <property type="evidence" value="ECO:0007669"/>
    <property type="project" value="TreeGrafter"/>
</dbReference>
<dbReference type="Pfam" id="PF01403">
    <property type="entry name" value="Sema"/>
    <property type="match status" value="1"/>
</dbReference>
<dbReference type="SUPFAM" id="SSF101912">
    <property type="entry name" value="Sema domain"/>
    <property type="match status" value="1"/>
</dbReference>
<dbReference type="GO" id="GO:0030424">
    <property type="term" value="C:axon"/>
    <property type="evidence" value="ECO:0007669"/>
    <property type="project" value="TreeGrafter"/>
</dbReference>
<dbReference type="Gene3D" id="2.130.10.10">
    <property type="entry name" value="YVTN repeat-like/Quinoprotein amine dehydrogenase"/>
    <property type="match status" value="1"/>
</dbReference>
<dbReference type="PROSITE" id="PS50835">
    <property type="entry name" value="IG_LIKE"/>
    <property type="match status" value="1"/>
</dbReference>
<dbReference type="GO" id="GO:0098978">
    <property type="term" value="C:glutamatergic synapse"/>
    <property type="evidence" value="ECO:0007669"/>
    <property type="project" value="TreeGrafter"/>
</dbReference>